<dbReference type="Proteomes" id="UP000267821">
    <property type="component" value="Unassembled WGS sequence"/>
</dbReference>
<dbReference type="STRING" id="1051890.A0A3N4LSX3"/>
<evidence type="ECO:0000313" key="2">
    <source>
        <dbReference type="EMBL" id="RPB26003.1"/>
    </source>
</evidence>
<proteinExistence type="predicted"/>
<keyword evidence="3" id="KW-1185">Reference proteome</keyword>
<feature type="compositionally biased region" description="Basic and acidic residues" evidence="1">
    <location>
        <begin position="176"/>
        <end position="189"/>
    </location>
</feature>
<protein>
    <submittedName>
        <fullName evidence="2">Uncharacterized protein</fullName>
    </submittedName>
</protein>
<dbReference type="EMBL" id="ML121536">
    <property type="protein sequence ID" value="RPB26003.1"/>
    <property type="molecule type" value="Genomic_DNA"/>
</dbReference>
<reference evidence="2 3" key="1">
    <citation type="journal article" date="2018" name="Nat. Ecol. Evol.">
        <title>Pezizomycetes genomes reveal the molecular basis of ectomycorrhizal truffle lifestyle.</title>
        <authorList>
            <person name="Murat C."/>
            <person name="Payen T."/>
            <person name="Noel B."/>
            <person name="Kuo A."/>
            <person name="Morin E."/>
            <person name="Chen J."/>
            <person name="Kohler A."/>
            <person name="Krizsan K."/>
            <person name="Balestrini R."/>
            <person name="Da Silva C."/>
            <person name="Montanini B."/>
            <person name="Hainaut M."/>
            <person name="Levati E."/>
            <person name="Barry K.W."/>
            <person name="Belfiori B."/>
            <person name="Cichocki N."/>
            <person name="Clum A."/>
            <person name="Dockter R.B."/>
            <person name="Fauchery L."/>
            <person name="Guy J."/>
            <person name="Iotti M."/>
            <person name="Le Tacon F."/>
            <person name="Lindquist E.A."/>
            <person name="Lipzen A."/>
            <person name="Malagnac F."/>
            <person name="Mello A."/>
            <person name="Molinier V."/>
            <person name="Miyauchi S."/>
            <person name="Poulain J."/>
            <person name="Riccioni C."/>
            <person name="Rubini A."/>
            <person name="Sitrit Y."/>
            <person name="Splivallo R."/>
            <person name="Traeger S."/>
            <person name="Wang M."/>
            <person name="Zifcakova L."/>
            <person name="Wipf D."/>
            <person name="Zambonelli A."/>
            <person name="Paolocci F."/>
            <person name="Nowrousian M."/>
            <person name="Ottonello S."/>
            <person name="Baldrian P."/>
            <person name="Spatafora J.W."/>
            <person name="Henrissat B."/>
            <person name="Nagy L.G."/>
            <person name="Aury J.M."/>
            <person name="Wincker P."/>
            <person name="Grigoriev I.V."/>
            <person name="Bonfante P."/>
            <person name="Martin F.M."/>
        </authorList>
    </citation>
    <scope>NUCLEOTIDE SEQUENCE [LARGE SCALE GENOMIC DNA]</scope>
    <source>
        <strain evidence="2 3">ATCC MYA-4762</strain>
    </source>
</reference>
<dbReference type="AlphaFoldDB" id="A0A3N4LSX3"/>
<name>A0A3N4LSX3_9PEZI</name>
<evidence type="ECO:0000256" key="1">
    <source>
        <dbReference type="SAM" id="MobiDB-lite"/>
    </source>
</evidence>
<feature type="compositionally biased region" description="Polar residues" evidence="1">
    <location>
        <begin position="154"/>
        <end position="165"/>
    </location>
</feature>
<dbReference type="OrthoDB" id="5317787at2759"/>
<accession>A0A3N4LSX3</accession>
<dbReference type="InParanoid" id="A0A3N4LSX3"/>
<evidence type="ECO:0000313" key="3">
    <source>
        <dbReference type="Proteomes" id="UP000267821"/>
    </source>
</evidence>
<organism evidence="2 3">
    <name type="scientific">Terfezia boudieri ATCC MYA-4762</name>
    <dbReference type="NCBI Taxonomy" id="1051890"/>
    <lineage>
        <taxon>Eukaryota</taxon>
        <taxon>Fungi</taxon>
        <taxon>Dikarya</taxon>
        <taxon>Ascomycota</taxon>
        <taxon>Pezizomycotina</taxon>
        <taxon>Pezizomycetes</taxon>
        <taxon>Pezizales</taxon>
        <taxon>Pezizaceae</taxon>
        <taxon>Terfezia</taxon>
    </lineage>
</organism>
<feature type="region of interest" description="Disordered" evidence="1">
    <location>
        <begin position="1"/>
        <end position="45"/>
    </location>
</feature>
<gene>
    <name evidence="2" type="ORF">L211DRAFT_782257</name>
</gene>
<feature type="region of interest" description="Disordered" evidence="1">
    <location>
        <begin position="146"/>
        <end position="189"/>
    </location>
</feature>
<sequence length="378" mass="43032">MATAYNRAIQRSDGNTRTRDRSSYTTSSPNSIPSLERSHDSTCSPTESEIFDYQKASVNTYCTTVDYEDEYAHYDYYDYEYKPPRNEAIPATPNEFAQLFPSSRKFQIKHDDASADGDMNIRIEKVVSPKRPALQRSVSRALQSFRAKSEQEKQMTLNRQDSGYGSSFDDEDEEGVFERPKSRYGSEEVKPSTAITMEFSNYAHVQVDRKGTKGSRKYDFEYWGKNYSWKRMIRKHPATGEDEISYSLLNNGTGNIVASIIPDPAHSIDEEGGEFVPACTFQFKESTQDLIQCSADAADVIMATGLMALVDDCIKRKYRTKKVVQLNIPLPMTSHLKMNMEYVGPKRLIDEVFNRRPTMLARSMSSPVTTPTSPGRRR</sequence>